<keyword evidence="3" id="KW-0812">Transmembrane</keyword>
<dbReference type="EMBL" id="LVYV01000055">
    <property type="protein sequence ID" value="KZD20545.1"/>
    <property type="molecule type" value="Genomic_DNA"/>
</dbReference>
<dbReference type="NCBIfam" id="TIGR00254">
    <property type="entry name" value="GGDEF"/>
    <property type="match status" value="1"/>
</dbReference>
<reference evidence="5 6" key="1">
    <citation type="submission" date="2016-03" db="EMBL/GenBank/DDBJ databases">
        <title>Microsymbionts genomes from the relict species Vavilovia formosa (Stev.) Fed.</title>
        <authorList>
            <person name="Kopat V."/>
            <person name="Chirak E."/>
            <person name="Kimeklis A."/>
            <person name="Andronov E."/>
        </authorList>
    </citation>
    <scope>NUCLEOTIDE SEQUENCE [LARGE SCALE GENOMIC DNA]</scope>
    <source>
        <strain evidence="5 6">Vaf07</strain>
    </source>
</reference>
<dbReference type="GO" id="GO:0043709">
    <property type="term" value="P:cell adhesion involved in single-species biofilm formation"/>
    <property type="evidence" value="ECO:0007669"/>
    <property type="project" value="TreeGrafter"/>
</dbReference>
<dbReference type="GO" id="GO:1902201">
    <property type="term" value="P:negative regulation of bacterial-type flagellum-dependent cell motility"/>
    <property type="evidence" value="ECO:0007669"/>
    <property type="project" value="TreeGrafter"/>
</dbReference>
<dbReference type="CDD" id="cd01949">
    <property type="entry name" value="GGDEF"/>
    <property type="match status" value="1"/>
</dbReference>
<dbReference type="InterPro" id="IPR043128">
    <property type="entry name" value="Rev_trsase/Diguanyl_cyclase"/>
</dbReference>
<dbReference type="SMART" id="SM00267">
    <property type="entry name" value="GGDEF"/>
    <property type="match status" value="1"/>
</dbReference>
<dbReference type="SUPFAM" id="SSF55073">
    <property type="entry name" value="Nucleotide cyclase"/>
    <property type="match status" value="1"/>
</dbReference>
<dbReference type="PANTHER" id="PTHR45138:SF9">
    <property type="entry name" value="DIGUANYLATE CYCLASE DGCM-RELATED"/>
    <property type="match status" value="1"/>
</dbReference>
<dbReference type="PANTHER" id="PTHR45138">
    <property type="entry name" value="REGULATORY COMPONENTS OF SENSORY TRANSDUCTION SYSTEM"/>
    <property type="match status" value="1"/>
</dbReference>
<feature type="transmembrane region" description="Helical" evidence="3">
    <location>
        <begin position="123"/>
        <end position="140"/>
    </location>
</feature>
<dbReference type="Proteomes" id="UP000076574">
    <property type="component" value="Unassembled WGS sequence"/>
</dbReference>
<name>A0A163X815_9BRAD</name>
<dbReference type="EC" id="2.7.7.65" evidence="1"/>
<feature type="transmembrane region" description="Helical" evidence="3">
    <location>
        <begin position="68"/>
        <end position="87"/>
    </location>
</feature>
<evidence type="ECO:0000256" key="1">
    <source>
        <dbReference type="ARBA" id="ARBA00012528"/>
    </source>
</evidence>
<evidence type="ECO:0000259" key="4">
    <source>
        <dbReference type="PROSITE" id="PS50887"/>
    </source>
</evidence>
<keyword evidence="3" id="KW-1133">Transmembrane helix</keyword>
<dbReference type="GO" id="GO:0052621">
    <property type="term" value="F:diguanylate cyclase activity"/>
    <property type="evidence" value="ECO:0007669"/>
    <property type="project" value="UniProtKB-EC"/>
</dbReference>
<dbReference type="FunFam" id="3.30.70.270:FF:000001">
    <property type="entry name" value="Diguanylate cyclase domain protein"/>
    <property type="match status" value="1"/>
</dbReference>
<feature type="transmembrane region" description="Helical" evidence="3">
    <location>
        <begin position="99"/>
        <end position="117"/>
    </location>
</feature>
<dbReference type="InterPro" id="IPR000160">
    <property type="entry name" value="GGDEF_dom"/>
</dbReference>
<organism evidence="5 6">
    <name type="scientific">Tardiphaga robiniae</name>
    <dbReference type="NCBI Taxonomy" id="943830"/>
    <lineage>
        <taxon>Bacteria</taxon>
        <taxon>Pseudomonadati</taxon>
        <taxon>Pseudomonadota</taxon>
        <taxon>Alphaproteobacteria</taxon>
        <taxon>Hyphomicrobiales</taxon>
        <taxon>Nitrobacteraceae</taxon>
        <taxon>Tardiphaga</taxon>
    </lineage>
</organism>
<evidence type="ECO:0000313" key="6">
    <source>
        <dbReference type="Proteomes" id="UP000076574"/>
    </source>
</evidence>
<keyword evidence="3" id="KW-0472">Membrane</keyword>
<dbReference type="AlphaFoldDB" id="A0A163X815"/>
<gene>
    <name evidence="5" type="ORF">A4A58_17520</name>
</gene>
<feature type="transmembrane region" description="Helical" evidence="3">
    <location>
        <begin position="180"/>
        <end position="201"/>
    </location>
</feature>
<dbReference type="InterPro" id="IPR050469">
    <property type="entry name" value="Diguanylate_Cyclase"/>
</dbReference>
<sequence length="385" mass="41929">MGSMTAAASSVLNPVNGDFEAVDGELPTDTLARRLRRRRQMLALAAASHAVNIALLLVFLAAGTVDGTIIAAYAGCAFVSVLIFLAISESGLTDGWRDHFFAAPYTAVTYALLLAFVYIAPNVAVVFLCALFLVANVIALRTSPREGVGAWSVMTGGLALLYFFVDLPLTLPSGNSLERFGTLLTFSMTIARSMFIGIFSSSLRDALFRRRVELEAAYKRIEELAELDELTGSFNRRCIMRLLDDEIIRAQRSNTPCTAALIDLDWFKRINDNFGHPTGDEVLRTFAITIFANIRSIDKFGRYGGEEFLLVLPDTPHDKAVQMLDRLRGIVEALDWSAFSDGLIVTISGGVATLGPNDTPDTLLARADSALYAAKERGRNRIASA</sequence>
<feature type="transmembrane region" description="Helical" evidence="3">
    <location>
        <begin position="147"/>
        <end position="165"/>
    </location>
</feature>
<comment type="catalytic activity">
    <reaction evidence="2">
        <text>2 GTP = 3',3'-c-di-GMP + 2 diphosphate</text>
        <dbReference type="Rhea" id="RHEA:24898"/>
        <dbReference type="ChEBI" id="CHEBI:33019"/>
        <dbReference type="ChEBI" id="CHEBI:37565"/>
        <dbReference type="ChEBI" id="CHEBI:58805"/>
        <dbReference type="EC" id="2.7.7.65"/>
    </reaction>
</comment>
<dbReference type="InterPro" id="IPR029787">
    <property type="entry name" value="Nucleotide_cyclase"/>
</dbReference>
<dbReference type="OrthoDB" id="9812260at2"/>
<evidence type="ECO:0000256" key="3">
    <source>
        <dbReference type="SAM" id="Phobius"/>
    </source>
</evidence>
<evidence type="ECO:0000313" key="5">
    <source>
        <dbReference type="EMBL" id="KZD20545.1"/>
    </source>
</evidence>
<comment type="caution">
    <text evidence="5">The sequence shown here is derived from an EMBL/GenBank/DDBJ whole genome shotgun (WGS) entry which is preliminary data.</text>
</comment>
<proteinExistence type="predicted"/>
<dbReference type="Gene3D" id="3.30.70.270">
    <property type="match status" value="1"/>
</dbReference>
<feature type="domain" description="GGDEF" evidence="4">
    <location>
        <begin position="255"/>
        <end position="385"/>
    </location>
</feature>
<protein>
    <recommendedName>
        <fullName evidence="1">diguanylate cyclase</fullName>
        <ecNumber evidence="1">2.7.7.65</ecNumber>
    </recommendedName>
</protein>
<dbReference type="PROSITE" id="PS50887">
    <property type="entry name" value="GGDEF"/>
    <property type="match status" value="1"/>
</dbReference>
<dbReference type="STRING" id="943830.A4A58_17520"/>
<dbReference type="Pfam" id="PF00990">
    <property type="entry name" value="GGDEF"/>
    <property type="match status" value="1"/>
</dbReference>
<dbReference type="GO" id="GO:0005886">
    <property type="term" value="C:plasma membrane"/>
    <property type="evidence" value="ECO:0007669"/>
    <property type="project" value="TreeGrafter"/>
</dbReference>
<feature type="transmembrane region" description="Helical" evidence="3">
    <location>
        <begin position="41"/>
        <end position="62"/>
    </location>
</feature>
<evidence type="ECO:0000256" key="2">
    <source>
        <dbReference type="ARBA" id="ARBA00034247"/>
    </source>
</evidence>
<accession>A0A163X815</accession>
<keyword evidence="6" id="KW-1185">Reference proteome</keyword>